<dbReference type="OrthoDB" id="7485566at2759"/>
<dbReference type="AlphaFoldDB" id="A0A8K0GM60"/>
<organism evidence="2 3">
    <name type="scientific">Ignelater luminosus</name>
    <name type="common">Cucubano</name>
    <name type="synonym">Pyrophorus luminosus</name>
    <dbReference type="NCBI Taxonomy" id="2038154"/>
    <lineage>
        <taxon>Eukaryota</taxon>
        <taxon>Metazoa</taxon>
        <taxon>Ecdysozoa</taxon>
        <taxon>Arthropoda</taxon>
        <taxon>Hexapoda</taxon>
        <taxon>Insecta</taxon>
        <taxon>Pterygota</taxon>
        <taxon>Neoptera</taxon>
        <taxon>Endopterygota</taxon>
        <taxon>Coleoptera</taxon>
        <taxon>Polyphaga</taxon>
        <taxon>Elateriformia</taxon>
        <taxon>Elateroidea</taxon>
        <taxon>Elateridae</taxon>
        <taxon>Agrypninae</taxon>
        <taxon>Pyrophorini</taxon>
        <taxon>Ignelater</taxon>
    </lineage>
</organism>
<comment type="caution">
    <text evidence="2">The sequence shown here is derived from an EMBL/GenBank/DDBJ whole genome shotgun (WGS) entry which is preliminary data.</text>
</comment>
<gene>
    <name evidence="2" type="ORF">ILUMI_00958</name>
</gene>
<protein>
    <recommendedName>
        <fullName evidence="4">Reverse transcriptase domain-containing protein</fullName>
    </recommendedName>
</protein>
<keyword evidence="3" id="KW-1185">Reference proteome</keyword>
<evidence type="ECO:0000313" key="3">
    <source>
        <dbReference type="Proteomes" id="UP000801492"/>
    </source>
</evidence>
<keyword evidence="1" id="KW-1133">Transmembrane helix</keyword>
<sequence>MEVCDDVGNYFRPHQVGFAAQRGCETAIHAVILSLVGVQQGDSAEPVTFSLAIQPIIDEPKSELNVFYPDDGTLSDDPEVVLFNFMNLIDSSQEIGLQVNLSKCELYFCSGEMDTNILVRFQDVAPSIKESLETTTNRLIGLPSHVNLSDENKPAWKFREWRSDLDNQLKNGLESILNIRLDWVQWTQAFLLIKSGGLGIRKVTDVAFSVFLASTSSVHDLSHRDLTLKGFTKSESGAWLQAILSSNIGTLMDNNFFRVCIVLPVTQSVASIIVYVVLRWVLIEGMDYTVVRDQVDSHNELNDILKRSLSSIEMPCSLEPVTTSFTNIVVSIQEDAIIILASRNERKSVISGL</sequence>
<keyword evidence="1" id="KW-0472">Membrane</keyword>
<proteinExistence type="predicted"/>
<dbReference type="EMBL" id="VTPC01000584">
    <property type="protein sequence ID" value="KAF2905234.1"/>
    <property type="molecule type" value="Genomic_DNA"/>
</dbReference>
<evidence type="ECO:0000256" key="1">
    <source>
        <dbReference type="SAM" id="Phobius"/>
    </source>
</evidence>
<keyword evidence="1" id="KW-0812">Transmembrane</keyword>
<feature type="transmembrane region" description="Helical" evidence="1">
    <location>
        <begin position="256"/>
        <end position="278"/>
    </location>
</feature>
<name>A0A8K0GM60_IGNLU</name>
<evidence type="ECO:0008006" key="4">
    <source>
        <dbReference type="Google" id="ProtNLM"/>
    </source>
</evidence>
<reference evidence="2" key="1">
    <citation type="submission" date="2019-08" db="EMBL/GenBank/DDBJ databases">
        <title>The genome of the North American firefly Photinus pyralis.</title>
        <authorList>
            <consortium name="Photinus pyralis genome working group"/>
            <person name="Fallon T.R."/>
            <person name="Sander Lower S.E."/>
            <person name="Weng J.-K."/>
        </authorList>
    </citation>
    <scope>NUCLEOTIDE SEQUENCE</scope>
    <source>
        <strain evidence="2">TRF0915ILg1</strain>
        <tissue evidence="2">Whole body</tissue>
    </source>
</reference>
<dbReference type="Proteomes" id="UP000801492">
    <property type="component" value="Unassembled WGS sequence"/>
</dbReference>
<accession>A0A8K0GM60</accession>
<evidence type="ECO:0000313" key="2">
    <source>
        <dbReference type="EMBL" id="KAF2905234.1"/>
    </source>
</evidence>